<comment type="similarity">
    <text evidence="2 7">Belongs to the methyltransferase superfamily. L-isoaspartyl/D-aspartyl protein methyltransferase family.</text>
</comment>
<evidence type="ECO:0000256" key="6">
    <source>
        <dbReference type="ARBA" id="ARBA00022691"/>
    </source>
</evidence>
<evidence type="ECO:0000313" key="9">
    <source>
        <dbReference type="Proteomes" id="UP000317155"/>
    </source>
</evidence>
<comment type="caution">
    <text evidence="8">The sequence shown here is derived from an EMBL/GenBank/DDBJ whole genome shotgun (WGS) entry which is preliminary data.</text>
</comment>
<evidence type="ECO:0000256" key="7">
    <source>
        <dbReference type="HAMAP-Rule" id="MF_00090"/>
    </source>
</evidence>
<dbReference type="EMBL" id="VJVV01000001">
    <property type="protein sequence ID" value="TRO83846.1"/>
    <property type="molecule type" value="Genomic_DNA"/>
</dbReference>
<dbReference type="PANTHER" id="PTHR11579:SF0">
    <property type="entry name" value="PROTEIN-L-ISOASPARTATE(D-ASPARTATE) O-METHYLTRANSFERASE"/>
    <property type="match status" value="1"/>
</dbReference>
<gene>
    <name evidence="7" type="primary">pcm</name>
    <name evidence="8" type="ORF">FL622_01290</name>
</gene>
<reference evidence="8 9" key="1">
    <citation type="submission" date="2019-07" db="EMBL/GenBank/DDBJ databases">
        <title>Insights of Desulfuromonas acetexigens electromicrobiology.</title>
        <authorList>
            <person name="Katuri K."/>
            <person name="Sapireddy V."/>
            <person name="Shaw D.R."/>
            <person name="Saikaly P."/>
        </authorList>
    </citation>
    <scope>NUCLEOTIDE SEQUENCE [LARGE SCALE GENOMIC DNA]</scope>
    <source>
        <strain evidence="8 9">2873</strain>
    </source>
</reference>
<dbReference type="InterPro" id="IPR000682">
    <property type="entry name" value="PCMT"/>
</dbReference>
<evidence type="ECO:0000256" key="5">
    <source>
        <dbReference type="ARBA" id="ARBA00022679"/>
    </source>
</evidence>
<keyword evidence="3 7" id="KW-0963">Cytoplasm</keyword>
<dbReference type="GO" id="GO:0005737">
    <property type="term" value="C:cytoplasm"/>
    <property type="evidence" value="ECO:0007669"/>
    <property type="project" value="UniProtKB-SubCell"/>
</dbReference>
<feature type="active site" evidence="7">
    <location>
        <position position="62"/>
    </location>
</feature>
<name>A0A550JKU7_9BACT</name>
<dbReference type="PANTHER" id="PTHR11579">
    <property type="entry name" value="PROTEIN-L-ISOASPARTATE O-METHYLTRANSFERASE"/>
    <property type="match status" value="1"/>
</dbReference>
<dbReference type="SUPFAM" id="SSF53335">
    <property type="entry name" value="S-adenosyl-L-methionine-dependent methyltransferases"/>
    <property type="match status" value="1"/>
</dbReference>
<evidence type="ECO:0000256" key="1">
    <source>
        <dbReference type="ARBA" id="ARBA00004496"/>
    </source>
</evidence>
<comment type="catalytic activity">
    <reaction evidence="7">
        <text>[protein]-L-isoaspartate + S-adenosyl-L-methionine = [protein]-L-isoaspartate alpha-methyl ester + S-adenosyl-L-homocysteine</text>
        <dbReference type="Rhea" id="RHEA:12705"/>
        <dbReference type="Rhea" id="RHEA-COMP:12143"/>
        <dbReference type="Rhea" id="RHEA-COMP:12144"/>
        <dbReference type="ChEBI" id="CHEBI:57856"/>
        <dbReference type="ChEBI" id="CHEBI:59789"/>
        <dbReference type="ChEBI" id="CHEBI:90596"/>
        <dbReference type="ChEBI" id="CHEBI:90598"/>
        <dbReference type="EC" id="2.1.1.77"/>
    </reaction>
</comment>
<keyword evidence="9" id="KW-1185">Reference proteome</keyword>
<comment type="subcellular location">
    <subcellularLocation>
        <location evidence="1 7">Cytoplasm</location>
    </subcellularLocation>
</comment>
<dbReference type="CDD" id="cd02440">
    <property type="entry name" value="AdoMet_MTases"/>
    <property type="match status" value="1"/>
</dbReference>
<dbReference type="EC" id="2.1.1.77" evidence="7"/>
<keyword evidence="6 7" id="KW-0949">S-adenosyl-L-methionine</keyword>
<dbReference type="GO" id="GO:0004719">
    <property type="term" value="F:protein-L-isoaspartate (D-aspartate) O-methyltransferase activity"/>
    <property type="evidence" value="ECO:0007669"/>
    <property type="project" value="UniProtKB-UniRule"/>
</dbReference>
<dbReference type="GO" id="GO:0032259">
    <property type="term" value="P:methylation"/>
    <property type="evidence" value="ECO:0007669"/>
    <property type="project" value="UniProtKB-KW"/>
</dbReference>
<comment type="function">
    <text evidence="7">Catalyzes the methyl esterification of L-isoaspartyl residues in peptides and proteins that result from spontaneous decomposition of normal L-aspartyl and L-asparaginyl residues. It plays a role in the repair and/or degradation of damaged proteins.</text>
</comment>
<organism evidence="8 9">
    <name type="scientific">Trichloromonas acetexigens</name>
    <dbReference type="NCBI Taxonomy" id="38815"/>
    <lineage>
        <taxon>Bacteria</taxon>
        <taxon>Pseudomonadati</taxon>
        <taxon>Thermodesulfobacteriota</taxon>
        <taxon>Desulfuromonadia</taxon>
        <taxon>Desulfuromonadales</taxon>
        <taxon>Trichloromonadaceae</taxon>
        <taxon>Trichloromonas</taxon>
    </lineage>
</organism>
<dbReference type="HAMAP" id="MF_00090">
    <property type="entry name" value="PIMT"/>
    <property type="match status" value="1"/>
</dbReference>
<protein>
    <recommendedName>
        <fullName evidence="7">Protein-L-isoaspartate O-methyltransferase</fullName>
        <ecNumber evidence="7">2.1.1.77</ecNumber>
    </recommendedName>
    <alternativeName>
        <fullName evidence="7">L-isoaspartyl protein carboxyl methyltransferase</fullName>
    </alternativeName>
    <alternativeName>
        <fullName evidence="7">Protein L-isoaspartyl methyltransferase</fullName>
    </alternativeName>
    <alternativeName>
        <fullName evidence="7">Protein-beta-aspartate methyltransferase</fullName>
        <shortName evidence="7">PIMT</shortName>
    </alternativeName>
</protein>
<dbReference type="Gene3D" id="3.40.50.150">
    <property type="entry name" value="Vaccinia Virus protein VP39"/>
    <property type="match status" value="1"/>
</dbReference>
<keyword evidence="5 7" id="KW-0808">Transferase</keyword>
<dbReference type="GO" id="GO:0030091">
    <property type="term" value="P:protein repair"/>
    <property type="evidence" value="ECO:0007669"/>
    <property type="project" value="UniProtKB-UniRule"/>
</dbReference>
<accession>A0A550JKU7</accession>
<evidence type="ECO:0000256" key="4">
    <source>
        <dbReference type="ARBA" id="ARBA00022603"/>
    </source>
</evidence>
<dbReference type="NCBIfam" id="TIGR00080">
    <property type="entry name" value="pimt"/>
    <property type="match status" value="1"/>
</dbReference>
<dbReference type="NCBIfam" id="NF001453">
    <property type="entry name" value="PRK00312.1"/>
    <property type="match status" value="1"/>
</dbReference>
<keyword evidence="4 7" id="KW-0489">Methyltransferase</keyword>
<dbReference type="FunFam" id="3.40.50.150:FF:000010">
    <property type="entry name" value="Protein-L-isoaspartate O-methyltransferase"/>
    <property type="match status" value="1"/>
</dbReference>
<dbReference type="Pfam" id="PF01135">
    <property type="entry name" value="PCMT"/>
    <property type="match status" value="1"/>
</dbReference>
<evidence type="ECO:0000313" key="8">
    <source>
        <dbReference type="EMBL" id="TRO83846.1"/>
    </source>
</evidence>
<proteinExistence type="inferred from homology"/>
<dbReference type="AlphaFoldDB" id="A0A550JKU7"/>
<dbReference type="OrthoDB" id="9810066at2"/>
<evidence type="ECO:0000256" key="2">
    <source>
        <dbReference type="ARBA" id="ARBA00005369"/>
    </source>
</evidence>
<dbReference type="RefSeq" id="WP_092052638.1">
    <property type="nucleotide sequence ID" value="NZ_FOJJ01000001.1"/>
</dbReference>
<dbReference type="InterPro" id="IPR029063">
    <property type="entry name" value="SAM-dependent_MTases_sf"/>
</dbReference>
<sequence>MSDYSIARRNMVDRQLKARGIKDPRVLAAVGQIPRHLFVEDAFASQAYGDFPLPIGEKQTISQPYMVGLMSEALLLTGKEKVLEIGTGSGYQAAVLAKLAGRVFSVERIPALARRARRILDGIGCGSVNIKVTDGTLGWEEEAPFDAIVVTAGAPSVPDCYLRQLAIGGRLVIPVGDMGVQVLKRITRVGENNFSEEQLVDCRFVPLLGKLGWREEA</sequence>
<evidence type="ECO:0000256" key="3">
    <source>
        <dbReference type="ARBA" id="ARBA00022490"/>
    </source>
</evidence>
<dbReference type="Proteomes" id="UP000317155">
    <property type="component" value="Unassembled WGS sequence"/>
</dbReference>